<evidence type="ECO:0000313" key="1">
    <source>
        <dbReference type="EMBL" id="CAN0504158.1"/>
    </source>
</evidence>
<reference evidence="1" key="1">
    <citation type="submission" date="2023-05" db="EMBL/GenBank/DDBJ databases">
        <authorList>
            <consortium name="ELIXIR-Norway"/>
        </authorList>
    </citation>
    <scope>NUCLEOTIDE SEQUENCE</scope>
</reference>
<protein>
    <submittedName>
        <fullName evidence="1">Uncharacterized protein</fullName>
    </submittedName>
</protein>
<reference evidence="1" key="2">
    <citation type="submission" date="2025-03" db="EMBL/GenBank/DDBJ databases">
        <authorList>
            <consortium name="ELIXIR-Norway"/>
            <consortium name="Elixir Norway"/>
        </authorList>
    </citation>
    <scope>NUCLEOTIDE SEQUENCE</scope>
</reference>
<dbReference type="EMBL" id="OX596088">
    <property type="protein sequence ID" value="CAN0504158.1"/>
    <property type="molecule type" value="Genomic_DNA"/>
</dbReference>
<organism evidence="1 2">
    <name type="scientific">Rangifer tarandus platyrhynchus</name>
    <name type="common">Svalbard reindeer</name>
    <dbReference type="NCBI Taxonomy" id="3082113"/>
    <lineage>
        <taxon>Eukaryota</taxon>
        <taxon>Metazoa</taxon>
        <taxon>Chordata</taxon>
        <taxon>Craniata</taxon>
        <taxon>Vertebrata</taxon>
        <taxon>Euteleostomi</taxon>
        <taxon>Mammalia</taxon>
        <taxon>Eutheria</taxon>
        <taxon>Laurasiatheria</taxon>
        <taxon>Artiodactyla</taxon>
        <taxon>Ruminantia</taxon>
        <taxon>Pecora</taxon>
        <taxon>Cervidae</taxon>
        <taxon>Odocoileinae</taxon>
        <taxon>Rangifer</taxon>
    </lineage>
</organism>
<name>A0AC59ZS09_RANTA</name>
<sequence>MQRLQAAGRVPRSGPIVLPKVLRTASLGKVWQGPSVVPNPQVTPHAERHRGARLPHPQNPPFLRQLGRNSRPPLPFRGASEPGPRGAQPARFADLEPPDSPHEGCAGNKARDSRSELPRQRRACKSPSARRRRAPPGSRGLRAPRLWPALPRPQQPGTSSASSRSSPRALRPPPPAPPTSPRRRRRVPALPIGPRAVARIRSQSVAAVGAAPAQQAAEGEAIVDKLASERGSGPDCGGSGGGGFPGLWARGCPANPAPPLRQSWRRARLCSSHRPQEPPQPPSSFDFLPLSPHAPRDTHQMATDAHIRNNRQEIYPHPHRRGRAGIPLPAPTPSNRPPRAQYSQPASQHCKWIERRLGTPESLRGSGPTDRAGSTASGSSTACPRRSEEALLSLAVCGSCVWHRPQSARRRGRAPRHVPERGRTQQQPRTSA</sequence>
<dbReference type="Proteomes" id="UP001162501">
    <property type="component" value="Chromosome 4"/>
</dbReference>
<proteinExistence type="predicted"/>
<gene>
    <name evidence="1" type="ORF">MRATA1EN22A_LOCUS22426</name>
</gene>
<evidence type="ECO:0000313" key="2">
    <source>
        <dbReference type="Proteomes" id="UP001162501"/>
    </source>
</evidence>
<accession>A0AC59ZS09</accession>